<comment type="caution">
    <text evidence="2">The sequence shown here is derived from an EMBL/GenBank/DDBJ whole genome shotgun (WGS) entry which is preliminary data.</text>
</comment>
<evidence type="ECO:0000259" key="1">
    <source>
        <dbReference type="Pfam" id="PF07866"/>
    </source>
</evidence>
<dbReference type="RefSeq" id="WP_007281086.1">
    <property type="nucleotide sequence ID" value="NZ_ABCK01000036.1"/>
</dbReference>
<reference evidence="2 3" key="1">
    <citation type="journal article" date="2010" name="J. Bacteriol.">
        <title>Genome sequence of Lentisphaera araneosa HTCC2155T, the type species of the order Lentisphaerales in the phylum Lentisphaerae.</title>
        <authorList>
            <person name="Thrash J.C."/>
            <person name="Cho J.C."/>
            <person name="Vergin K.L."/>
            <person name="Morris R.M."/>
            <person name="Giovannoni S.J."/>
        </authorList>
    </citation>
    <scope>NUCLEOTIDE SEQUENCE [LARGE SCALE GENOMIC DNA]</scope>
    <source>
        <strain evidence="2 3">HTCC2155</strain>
    </source>
</reference>
<feature type="domain" description="DUF1653" evidence="1">
    <location>
        <begin position="4"/>
        <end position="64"/>
    </location>
</feature>
<dbReference type="eggNOG" id="COG4728">
    <property type="taxonomic scope" value="Bacteria"/>
</dbReference>
<proteinExistence type="predicted"/>
<keyword evidence="3" id="KW-1185">Reference proteome</keyword>
<organism evidence="2 3">
    <name type="scientific">Lentisphaera araneosa HTCC2155</name>
    <dbReference type="NCBI Taxonomy" id="313628"/>
    <lineage>
        <taxon>Bacteria</taxon>
        <taxon>Pseudomonadati</taxon>
        <taxon>Lentisphaerota</taxon>
        <taxon>Lentisphaeria</taxon>
        <taxon>Lentisphaerales</taxon>
        <taxon>Lentisphaeraceae</taxon>
        <taxon>Lentisphaera</taxon>
    </lineage>
</organism>
<gene>
    <name evidence="2" type="ORF">LNTAR_02874</name>
</gene>
<dbReference type="OrthoDB" id="371169at2"/>
<dbReference type="InterPro" id="IPR037135">
    <property type="entry name" value="DUF1653-like_dom_sf"/>
</dbReference>
<evidence type="ECO:0000313" key="3">
    <source>
        <dbReference type="Proteomes" id="UP000004947"/>
    </source>
</evidence>
<dbReference type="AlphaFoldDB" id="A6DTD7"/>
<protein>
    <recommendedName>
        <fullName evidence="1">DUF1653 domain-containing protein</fullName>
    </recommendedName>
</protein>
<dbReference type="Pfam" id="PF07866">
    <property type="entry name" value="DUF1653"/>
    <property type="match status" value="1"/>
</dbReference>
<dbReference type="InterPro" id="IPR023387">
    <property type="entry name" value="DUF1653-like_dom"/>
</dbReference>
<dbReference type="EMBL" id="ABCK01000036">
    <property type="protein sequence ID" value="EDM25117.1"/>
    <property type="molecule type" value="Genomic_DNA"/>
</dbReference>
<accession>A6DTD7</accession>
<name>A6DTD7_9BACT</name>
<dbReference type="STRING" id="313628.LNTAR_02874"/>
<dbReference type="Gene3D" id="2.30.30.320">
    <property type="entry name" value="DUF1653-like domain"/>
    <property type="match status" value="1"/>
</dbReference>
<sequence length="73" mass="8878">MKKGIYRHYKGNFYELIDVAKHSETEEEHVVYRPMYGEMGLWIRPLNMFDELIELDGKTIKRFEFYSDKKESP</sequence>
<dbReference type="Proteomes" id="UP000004947">
    <property type="component" value="Unassembled WGS sequence"/>
</dbReference>
<evidence type="ECO:0000313" key="2">
    <source>
        <dbReference type="EMBL" id="EDM25117.1"/>
    </source>
</evidence>